<dbReference type="PANTHER" id="PTHR30290">
    <property type="entry name" value="PERIPLASMIC BINDING COMPONENT OF ABC TRANSPORTER"/>
    <property type="match status" value="1"/>
</dbReference>
<dbReference type="RefSeq" id="WP_270452825.1">
    <property type="nucleotide sequence ID" value="NZ_JADPIE010000002.1"/>
</dbReference>
<evidence type="ECO:0000256" key="3">
    <source>
        <dbReference type="ARBA" id="ARBA00022729"/>
    </source>
</evidence>
<keyword evidence="3" id="KW-0732">Signal</keyword>
<dbReference type="SUPFAM" id="SSF53850">
    <property type="entry name" value="Periplasmic binding protein-like II"/>
    <property type="match status" value="1"/>
</dbReference>
<proteinExistence type="inferred from homology"/>
<dbReference type="Pfam" id="PF00496">
    <property type="entry name" value="SBP_bac_5"/>
    <property type="match status" value="1"/>
</dbReference>
<dbReference type="AlphaFoldDB" id="A0A931F815"/>
<dbReference type="GO" id="GO:1904680">
    <property type="term" value="F:peptide transmembrane transporter activity"/>
    <property type="evidence" value="ECO:0007669"/>
    <property type="project" value="TreeGrafter"/>
</dbReference>
<dbReference type="Gene3D" id="3.40.190.10">
    <property type="entry name" value="Periplasmic binding protein-like II"/>
    <property type="match status" value="1"/>
</dbReference>
<keyword evidence="6" id="KW-1185">Reference proteome</keyword>
<dbReference type="GO" id="GO:0015833">
    <property type="term" value="P:peptide transport"/>
    <property type="evidence" value="ECO:0007669"/>
    <property type="project" value="TreeGrafter"/>
</dbReference>
<dbReference type="InterPro" id="IPR039424">
    <property type="entry name" value="SBP_5"/>
</dbReference>
<organism evidence="5 6">
    <name type="scientific">Halonatronomonas betaini</name>
    <dbReference type="NCBI Taxonomy" id="2778430"/>
    <lineage>
        <taxon>Bacteria</taxon>
        <taxon>Bacillati</taxon>
        <taxon>Bacillota</taxon>
        <taxon>Clostridia</taxon>
        <taxon>Halanaerobiales</taxon>
        <taxon>Halarsenatibacteraceae</taxon>
        <taxon>Halonatronomonas</taxon>
    </lineage>
</organism>
<dbReference type="PANTHER" id="PTHR30290:SF9">
    <property type="entry name" value="OLIGOPEPTIDE-BINDING PROTEIN APPA"/>
    <property type="match status" value="1"/>
</dbReference>
<evidence type="ECO:0000259" key="4">
    <source>
        <dbReference type="Pfam" id="PF00496"/>
    </source>
</evidence>
<comment type="caution">
    <text evidence="5">The sequence shown here is derived from an EMBL/GenBank/DDBJ whole genome shotgun (WGS) entry which is preliminary data.</text>
</comment>
<protein>
    <recommendedName>
        <fullName evidence="4">Solute-binding protein family 5 domain-containing protein</fullName>
    </recommendedName>
</protein>
<evidence type="ECO:0000256" key="1">
    <source>
        <dbReference type="ARBA" id="ARBA00005695"/>
    </source>
</evidence>
<sequence length="573" mass="64390">MKKLTILMIFVFMFVSLGLVNTMEVNAQSAVFAGGWPYSAPPSGHFNMFVPGAIELRFFRDIHQLPMGFLIWADNEYEGYLASDWTIDQENNQITVQLREDVYWHNGDEFNAEDVITTFTILRFMEAPVWNYLSSVDVISDHELTFNIDRASSLILRMVLRENIVDTHTYGDFAARIEQLIEDGHDSESEEWKDLQVDFSEFRPDYVNATGPYYLDPASVSSSQVVLKKNNNSYLADQVHFDEILVYNGGVSDLTPLVLNQQADYLTHEFPSGTMTAFENMGIEFVQTPAVDGLAVYFNHNLEPLNDLNVRKALAYAIDRNLVGDIALPGVSIGVDWITGIGEPTMEGWNVETGSLTRYELDHDKAASYLEESGFYKEDGNWYSVDGDQFTLRIQTPSAWADASVAAETIAELLTDFGIETRFNGIEESQRVPNIEAGNFEMALSFWGTGQPHPMYAYEGPIIYQNTRASGPGIGFDVEVETDRGTFNMEDLILSSADGWDVQDQEETIQDIVYSFNQSLPILPVIALSGRNLTSSGLTTEWPDFDDPIYLNSPGDDNFTIISILRGDIKPIQ</sequence>
<dbReference type="EMBL" id="JADPIE010000002">
    <property type="protein sequence ID" value="MBF8436063.1"/>
    <property type="molecule type" value="Genomic_DNA"/>
</dbReference>
<keyword evidence="2" id="KW-0813">Transport</keyword>
<gene>
    <name evidence="5" type="ORF">I0Q91_03145</name>
</gene>
<evidence type="ECO:0000313" key="5">
    <source>
        <dbReference type="EMBL" id="MBF8436063.1"/>
    </source>
</evidence>
<evidence type="ECO:0000313" key="6">
    <source>
        <dbReference type="Proteomes" id="UP000621436"/>
    </source>
</evidence>
<evidence type="ECO:0000256" key="2">
    <source>
        <dbReference type="ARBA" id="ARBA00022448"/>
    </source>
</evidence>
<dbReference type="Proteomes" id="UP000621436">
    <property type="component" value="Unassembled WGS sequence"/>
</dbReference>
<dbReference type="InterPro" id="IPR000914">
    <property type="entry name" value="SBP_5_dom"/>
</dbReference>
<accession>A0A931F815</accession>
<reference evidence="5" key="1">
    <citation type="submission" date="2020-11" db="EMBL/GenBank/DDBJ databases">
        <title>Halonatronomonas betainensis gen. nov., sp. nov. a novel haloalkaliphilic representative of the family Halanaerobiacae capable of betaine degradation.</title>
        <authorList>
            <person name="Boltyanskaya Y."/>
            <person name="Kevbrin V."/>
            <person name="Detkova E."/>
            <person name="Grouzdev D.S."/>
            <person name="Koziaeva V."/>
            <person name="Zhilina T."/>
        </authorList>
    </citation>
    <scope>NUCLEOTIDE SEQUENCE</scope>
    <source>
        <strain evidence="5">Z-7014</strain>
    </source>
</reference>
<feature type="domain" description="Solute-binding protein family 5" evidence="4">
    <location>
        <begin position="77"/>
        <end position="458"/>
    </location>
</feature>
<comment type="similarity">
    <text evidence="1">Belongs to the bacterial solute-binding protein 5 family.</text>
</comment>
<dbReference type="Gene3D" id="3.10.105.10">
    <property type="entry name" value="Dipeptide-binding Protein, Domain 3"/>
    <property type="match status" value="1"/>
</dbReference>
<name>A0A931F815_9FIRM</name>